<feature type="region of interest" description="Disordered" evidence="1">
    <location>
        <begin position="22"/>
        <end position="45"/>
    </location>
</feature>
<accession>A0A2P4QU26</accession>
<dbReference type="AlphaFoldDB" id="A0A2P4QU26"/>
<sequence length="260" mass="30817">MPTPILSPMQIDLDKEIDYYNVDDDDNEEYNDNRDKSDTREPLPKPHIVEGERYLIVKEFNYAMNVLDGKILIITKYKNVAKELIPTSLYHSDIEYRKALETYLSKYAEYYIKNIGQNAWISLFSDKLLAEIKTKCRSRRNDFAASIRSAMFSVFGEQRLKRIDNNSPSMKIAEWKQNQKTRNAFYELFKNHDILTKIGHSVFKQYRDKELPFTHCAYILSICDILLNPNSYSIKCNDKSVMKRVKFFLVNNFRKFSQFF</sequence>
<comment type="caution">
    <text evidence="2">The sequence shown here is derived from an EMBL/GenBank/DDBJ whole genome shotgun (WGS) entry which is preliminary data.</text>
</comment>
<dbReference type="EMBL" id="AUPC02000013">
    <property type="protein sequence ID" value="POG81155.1"/>
    <property type="molecule type" value="Genomic_DNA"/>
</dbReference>
<feature type="compositionally biased region" description="Basic and acidic residues" evidence="1">
    <location>
        <begin position="31"/>
        <end position="45"/>
    </location>
</feature>
<evidence type="ECO:0000256" key="1">
    <source>
        <dbReference type="SAM" id="MobiDB-lite"/>
    </source>
</evidence>
<proteinExistence type="predicted"/>
<protein>
    <submittedName>
        <fullName evidence="2">Uncharacterized protein</fullName>
    </submittedName>
</protein>
<reference evidence="2 3" key="2">
    <citation type="journal article" date="2018" name="New Phytol.">
        <title>High intraspecific genome diversity in the model arbuscular mycorrhizal symbiont Rhizophagus irregularis.</title>
        <authorList>
            <person name="Chen E.C.H."/>
            <person name="Morin E."/>
            <person name="Beaudet D."/>
            <person name="Noel J."/>
            <person name="Yildirir G."/>
            <person name="Ndikumana S."/>
            <person name="Charron P."/>
            <person name="St-Onge C."/>
            <person name="Giorgi J."/>
            <person name="Kruger M."/>
            <person name="Marton T."/>
            <person name="Ropars J."/>
            <person name="Grigoriev I.V."/>
            <person name="Hainaut M."/>
            <person name="Henrissat B."/>
            <person name="Roux C."/>
            <person name="Martin F."/>
            <person name="Corradi N."/>
        </authorList>
    </citation>
    <scope>NUCLEOTIDE SEQUENCE [LARGE SCALE GENOMIC DNA]</scope>
    <source>
        <strain evidence="2 3">DAOM 197198</strain>
    </source>
</reference>
<dbReference type="VEuPathDB" id="FungiDB:RhiirFUN_001390"/>
<name>A0A2P4QU26_RHIID</name>
<evidence type="ECO:0000313" key="2">
    <source>
        <dbReference type="EMBL" id="POG81155.1"/>
    </source>
</evidence>
<organism evidence="2 3">
    <name type="scientific">Rhizophagus irregularis (strain DAOM 181602 / DAOM 197198 / MUCL 43194)</name>
    <name type="common">Arbuscular mycorrhizal fungus</name>
    <name type="synonym">Glomus intraradices</name>
    <dbReference type="NCBI Taxonomy" id="747089"/>
    <lineage>
        <taxon>Eukaryota</taxon>
        <taxon>Fungi</taxon>
        <taxon>Fungi incertae sedis</taxon>
        <taxon>Mucoromycota</taxon>
        <taxon>Glomeromycotina</taxon>
        <taxon>Glomeromycetes</taxon>
        <taxon>Glomerales</taxon>
        <taxon>Glomeraceae</taxon>
        <taxon>Rhizophagus</taxon>
    </lineage>
</organism>
<evidence type="ECO:0000313" key="3">
    <source>
        <dbReference type="Proteomes" id="UP000018888"/>
    </source>
</evidence>
<keyword evidence="3" id="KW-1185">Reference proteome</keyword>
<reference evidence="2 3" key="1">
    <citation type="journal article" date="2013" name="Proc. Natl. Acad. Sci. U.S.A.">
        <title>Genome of an arbuscular mycorrhizal fungus provides insight into the oldest plant symbiosis.</title>
        <authorList>
            <person name="Tisserant E."/>
            <person name="Malbreil M."/>
            <person name="Kuo A."/>
            <person name="Kohler A."/>
            <person name="Symeonidi A."/>
            <person name="Balestrini R."/>
            <person name="Charron P."/>
            <person name="Duensing N."/>
            <person name="Frei Dit Frey N."/>
            <person name="Gianinazzi-Pearson V."/>
            <person name="Gilbert L.B."/>
            <person name="Handa Y."/>
            <person name="Herr J.R."/>
            <person name="Hijri M."/>
            <person name="Koul R."/>
            <person name="Kawaguchi M."/>
            <person name="Krajinski F."/>
            <person name="Lammers P.J."/>
            <person name="Masclaux F.G."/>
            <person name="Murat C."/>
            <person name="Morin E."/>
            <person name="Ndikumana S."/>
            <person name="Pagni M."/>
            <person name="Petitpierre D."/>
            <person name="Requena N."/>
            <person name="Rosikiewicz P."/>
            <person name="Riley R."/>
            <person name="Saito K."/>
            <person name="San Clemente H."/>
            <person name="Shapiro H."/>
            <person name="van Tuinen D."/>
            <person name="Becard G."/>
            <person name="Bonfante P."/>
            <person name="Paszkowski U."/>
            <person name="Shachar-Hill Y.Y."/>
            <person name="Tuskan G.A."/>
            <person name="Young P.W."/>
            <person name="Sanders I.R."/>
            <person name="Henrissat B."/>
            <person name="Rensing S.A."/>
            <person name="Grigoriev I.V."/>
            <person name="Corradi N."/>
            <person name="Roux C."/>
            <person name="Martin F."/>
        </authorList>
    </citation>
    <scope>NUCLEOTIDE SEQUENCE [LARGE SCALE GENOMIC DNA]</scope>
    <source>
        <strain evidence="2 3">DAOM 197198</strain>
    </source>
</reference>
<gene>
    <name evidence="2" type="ORF">GLOIN_2v1835306</name>
</gene>
<dbReference type="Proteomes" id="UP000018888">
    <property type="component" value="Unassembled WGS sequence"/>
</dbReference>